<dbReference type="SUPFAM" id="SSF52317">
    <property type="entry name" value="Class I glutamine amidotransferase-like"/>
    <property type="match status" value="1"/>
</dbReference>
<sequence>MRLSTSYLAGALALLTTPFAAALPPHRHNSVSLAASNSTCVTPGAIPELQGSEIRNIGVVLFRAFDMIDIFGTLDPLQLLALSTQQMKLHLVAASLDPVTSEPITMNSFNSSFWPVVQPTNTFDEDLDLDVLIVPGGPGARSASLQAEIAYIQKMFPEVDILMTICTGAGIAARAGVLDGHMATTNKNAWDTIKAMGPKVNWVTPARFVIDGKIWSSSGVTSALDLVFAFIETYWGSDRSETIANIIEHEPKEAEDDPFSERFGITPSVTKPCKAAV</sequence>
<evidence type="ECO:0000313" key="3">
    <source>
        <dbReference type="EMBL" id="KAK7417164.1"/>
    </source>
</evidence>
<evidence type="ECO:0000313" key="4">
    <source>
        <dbReference type="Proteomes" id="UP001498476"/>
    </source>
</evidence>
<dbReference type="Proteomes" id="UP001498476">
    <property type="component" value="Unassembled WGS sequence"/>
</dbReference>
<reference evidence="3 4" key="1">
    <citation type="journal article" date="2025" name="Microbiol. Resour. Announc.">
        <title>Draft genome sequences for Neonectria magnoliae and Neonectria punicea, canker pathogens of Liriodendron tulipifera and Acer saccharum in West Virginia.</title>
        <authorList>
            <person name="Petronek H.M."/>
            <person name="Kasson M.T."/>
            <person name="Metheny A.M."/>
            <person name="Stauder C.M."/>
            <person name="Lovett B."/>
            <person name="Lynch S.C."/>
            <person name="Garnas J.R."/>
            <person name="Kasson L.R."/>
            <person name="Stajich J.E."/>
        </authorList>
    </citation>
    <scope>NUCLEOTIDE SEQUENCE [LARGE SCALE GENOMIC DNA]</scope>
    <source>
        <strain evidence="3 4">NRRL 64653</strain>
    </source>
</reference>
<name>A0ABR1H7Z3_9HYPO</name>
<dbReference type="PANTHER" id="PTHR43130">
    <property type="entry name" value="ARAC-FAMILY TRANSCRIPTIONAL REGULATOR"/>
    <property type="match status" value="1"/>
</dbReference>
<dbReference type="Gene3D" id="3.40.50.880">
    <property type="match status" value="1"/>
</dbReference>
<evidence type="ECO:0000256" key="1">
    <source>
        <dbReference type="SAM" id="SignalP"/>
    </source>
</evidence>
<gene>
    <name evidence="3" type="ORF">QQX98_004767</name>
</gene>
<keyword evidence="1" id="KW-0732">Signal</keyword>
<accession>A0ABR1H7Z3</accession>
<protein>
    <recommendedName>
        <fullName evidence="2">DJ-1/PfpI domain-containing protein</fullName>
    </recommendedName>
</protein>
<feature type="domain" description="DJ-1/PfpI" evidence="2">
    <location>
        <begin position="59"/>
        <end position="232"/>
    </location>
</feature>
<dbReference type="EMBL" id="JAZAVJ010000060">
    <property type="protein sequence ID" value="KAK7417164.1"/>
    <property type="molecule type" value="Genomic_DNA"/>
</dbReference>
<keyword evidence="4" id="KW-1185">Reference proteome</keyword>
<dbReference type="Pfam" id="PF01965">
    <property type="entry name" value="DJ-1_PfpI"/>
    <property type="match status" value="1"/>
</dbReference>
<feature type="chain" id="PRO_5045830196" description="DJ-1/PfpI domain-containing protein" evidence="1">
    <location>
        <begin position="23"/>
        <end position="277"/>
    </location>
</feature>
<evidence type="ECO:0000259" key="2">
    <source>
        <dbReference type="Pfam" id="PF01965"/>
    </source>
</evidence>
<dbReference type="PANTHER" id="PTHR43130:SF15">
    <property type="entry name" value="THIJ_PFPI FAMILY PROTEIN (AFU_ORTHOLOGUE AFUA_5G14240)"/>
    <property type="match status" value="1"/>
</dbReference>
<dbReference type="InterPro" id="IPR002818">
    <property type="entry name" value="DJ-1/PfpI"/>
</dbReference>
<comment type="caution">
    <text evidence="3">The sequence shown here is derived from an EMBL/GenBank/DDBJ whole genome shotgun (WGS) entry which is preliminary data.</text>
</comment>
<dbReference type="InterPro" id="IPR052158">
    <property type="entry name" value="INH-QAR"/>
</dbReference>
<organism evidence="3 4">
    <name type="scientific">Neonectria punicea</name>
    <dbReference type="NCBI Taxonomy" id="979145"/>
    <lineage>
        <taxon>Eukaryota</taxon>
        <taxon>Fungi</taxon>
        <taxon>Dikarya</taxon>
        <taxon>Ascomycota</taxon>
        <taxon>Pezizomycotina</taxon>
        <taxon>Sordariomycetes</taxon>
        <taxon>Hypocreomycetidae</taxon>
        <taxon>Hypocreales</taxon>
        <taxon>Nectriaceae</taxon>
        <taxon>Neonectria</taxon>
    </lineage>
</organism>
<proteinExistence type="predicted"/>
<dbReference type="InterPro" id="IPR029062">
    <property type="entry name" value="Class_I_gatase-like"/>
</dbReference>
<dbReference type="CDD" id="cd03139">
    <property type="entry name" value="GATase1_PfpI_2"/>
    <property type="match status" value="1"/>
</dbReference>
<feature type="signal peptide" evidence="1">
    <location>
        <begin position="1"/>
        <end position="22"/>
    </location>
</feature>